<sequence length="399" mass="44495">MKIKLMDTGKNAIFLLMILVVFITSGIAVLIKMRTDVFETYLSDDKILKVLVVIEDNGNPISSNVIAYYPETKRSAMFDIPSNTGLIIQSLNRTDGIGAVYTEKGIESFKKEIEKLTGISIPIYMTCTLENFAELTDMLGGLSVFIPTPVDIDNEAMRILLPSGSVALDGDKMRDYLIYEDELDGDGEAALRKQKAFLAMLRAVNDNSPDIFSEEKFQVVQNNFSSNIKGEDFKKLIEYLCKMDSERLVPQRLTGTVRYVEEKKLLFPFRDGQQLKEIIRQAIAVLASEDSSALERIYALEILNGTNVQGLAKNTSEVYQSFGYDVIQVGNTEEPAAETVLIDRIGNSTVAKIVAQVIRCKNIRTTQLPSDAEYGSETNVDFTIILGSDFNGYYVVPKK</sequence>
<proteinExistence type="inferred from homology"/>
<dbReference type="Gene3D" id="3.40.630.190">
    <property type="entry name" value="LCP protein"/>
    <property type="match status" value="1"/>
</dbReference>
<organism evidence="4 5">
    <name type="scientific">Treponema pedis</name>
    <dbReference type="NCBI Taxonomy" id="409322"/>
    <lineage>
        <taxon>Bacteria</taxon>
        <taxon>Pseudomonadati</taxon>
        <taxon>Spirochaetota</taxon>
        <taxon>Spirochaetia</taxon>
        <taxon>Spirochaetales</taxon>
        <taxon>Treponemataceae</taxon>
        <taxon>Treponema</taxon>
    </lineage>
</organism>
<feature type="domain" description="Cell envelope-related transcriptional attenuator" evidence="2">
    <location>
        <begin position="67"/>
        <end position="201"/>
    </location>
</feature>
<dbReference type="Gene3D" id="3.30.70.2390">
    <property type="match status" value="1"/>
</dbReference>
<accession>A0A7S7AXY5</accession>
<name>A0A7S7AXY5_9SPIR</name>
<dbReference type="Pfam" id="PF03816">
    <property type="entry name" value="LytR_cpsA_psr"/>
    <property type="match status" value="1"/>
</dbReference>
<dbReference type="InterPro" id="IPR027381">
    <property type="entry name" value="LytR/CpsA/Psr_C"/>
</dbReference>
<feature type="domain" description="LytR/CpsA/Psr regulator C-terminal" evidence="3">
    <location>
        <begin position="300"/>
        <end position="390"/>
    </location>
</feature>
<dbReference type="EMBL" id="CP061839">
    <property type="protein sequence ID" value="QOW62061.1"/>
    <property type="molecule type" value="Genomic_DNA"/>
</dbReference>
<dbReference type="Pfam" id="PF13399">
    <property type="entry name" value="LytR_C"/>
    <property type="match status" value="1"/>
</dbReference>
<evidence type="ECO:0000259" key="3">
    <source>
        <dbReference type="Pfam" id="PF13399"/>
    </source>
</evidence>
<dbReference type="InterPro" id="IPR050922">
    <property type="entry name" value="LytR/CpsA/Psr_CW_biosynth"/>
</dbReference>
<dbReference type="PANTHER" id="PTHR33392:SF6">
    <property type="entry name" value="POLYISOPRENYL-TEICHOIC ACID--PEPTIDOGLYCAN TEICHOIC ACID TRANSFERASE TAGU"/>
    <property type="match status" value="1"/>
</dbReference>
<comment type="similarity">
    <text evidence="1">Belongs to the LytR/CpsA/Psr (LCP) family.</text>
</comment>
<dbReference type="PANTHER" id="PTHR33392">
    <property type="entry name" value="POLYISOPRENYL-TEICHOIC ACID--PEPTIDOGLYCAN TEICHOIC ACID TRANSFERASE TAGU"/>
    <property type="match status" value="1"/>
</dbReference>
<evidence type="ECO:0000313" key="4">
    <source>
        <dbReference type="EMBL" id="QOW62061.1"/>
    </source>
</evidence>
<evidence type="ECO:0000259" key="2">
    <source>
        <dbReference type="Pfam" id="PF03816"/>
    </source>
</evidence>
<evidence type="ECO:0000313" key="5">
    <source>
        <dbReference type="Proteomes" id="UP000593915"/>
    </source>
</evidence>
<dbReference type="RefSeq" id="WP_024468489.1">
    <property type="nucleotide sequence ID" value="NZ_CP045670.1"/>
</dbReference>
<protein>
    <submittedName>
        <fullName evidence="4">LCP family protein</fullName>
    </submittedName>
</protein>
<evidence type="ECO:0000256" key="1">
    <source>
        <dbReference type="ARBA" id="ARBA00006068"/>
    </source>
</evidence>
<dbReference type="InterPro" id="IPR004474">
    <property type="entry name" value="LytR_CpsA_psr"/>
</dbReference>
<reference evidence="4 5" key="1">
    <citation type="submission" date="2020-09" db="EMBL/GenBank/DDBJ databases">
        <title>Characterization of Treponema spp. from bovine digital dermatitis in Korea.</title>
        <authorList>
            <person name="Espiritu H.M."/>
            <person name="Cho Y.I."/>
            <person name="Mamuad L."/>
        </authorList>
    </citation>
    <scope>NUCLEOTIDE SEQUENCE [LARGE SCALE GENOMIC DNA]</scope>
    <source>
        <strain evidence="4 5">KS1</strain>
    </source>
</reference>
<dbReference type="AlphaFoldDB" id="A0A7S7AXY5"/>
<dbReference type="Proteomes" id="UP000593915">
    <property type="component" value="Chromosome"/>
</dbReference>
<gene>
    <name evidence="4" type="ORF">IFE08_06955</name>
</gene>